<dbReference type="SUPFAM" id="SSF48726">
    <property type="entry name" value="Immunoglobulin"/>
    <property type="match status" value="4"/>
</dbReference>
<dbReference type="PRINTS" id="PR00457">
    <property type="entry name" value="ANPEROXIDASE"/>
</dbReference>
<dbReference type="SMART" id="SM00409">
    <property type="entry name" value="IG"/>
    <property type="match status" value="4"/>
</dbReference>
<dbReference type="SMART" id="SM00082">
    <property type="entry name" value="LRRCT"/>
    <property type="match status" value="1"/>
</dbReference>
<dbReference type="InterPro" id="IPR001611">
    <property type="entry name" value="Leu-rich_rpt"/>
</dbReference>
<evidence type="ECO:0000256" key="20">
    <source>
        <dbReference type="ARBA" id="ARBA00049501"/>
    </source>
</evidence>
<dbReference type="InterPro" id="IPR003599">
    <property type="entry name" value="Ig_sub"/>
</dbReference>
<feature type="compositionally biased region" description="Basic residues" evidence="23">
    <location>
        <begin position="1338"/>
        <end position="1348"/>
    </location>
</feature>
<evidence type="ECO:0000256" key="24">
    <source>
        <dbReference type="SAM" id="SignalP"/>
    </source>
</evidence>
<keyword evidence="10" id="KW-0106">Calcium</keyword>
<dbReference type="GO" id="GO:0046872">
    <property type="term" value="F:metal ion binding"/>
    <property type="evidence" value="ECO:0007669"/>
    <property type="project" value="UniProtKB-KW"/>
</dbReference>
<organism evidence="26">
    <name type="scientific">Rhipicephalus appendiculatus</name>
    <name type="common">Brown ear tick</name>
    <dbReference type="NCBI Taxonomy" id="34631"/>
    <lineage>
        <taxon>Eukaryota</taxon>
        <taxon>Metazoa</taxon>
        <taxon>Ecdysozoa</taxon>
        <taxon>Arthropoda</taxon>
        <taxon>Chelicerata</taxon>
        <taxon>Arachnida</taxon>
        <taxon>Acari</taxon>
        <taxon>Parasitiformes</taxon>
        <taxon>Ixodida</taxon>
        <taxon>Ixodoidea</taxon>
        <taxon>Ixodidae</taxon>
        <taxon>Rhipicephalinae</taxon>
        <taxon>Rhipicephalus</taxon>
        <taxon>Rhipicephalus</taxon>
    </lineage>
</organism>
<keyword evidence="7 22" id="KW-0479">Metal-binding</keyword>
<comment type="cofactor">
    <cofactor evidence="1">
        <name>heme b</name>
        <dbReference type="ChEBI" id="CHEBI:60344"/>
    </cofactor>
</comment>
<dbReference type="GO" id="GO:0004601">
    <property type="term" value="F:peroxidase activity"/>
    <property type="evidence" value="ECO:0007669"/>
    <property type="project" value="UniProtKB-KW"/>
</dbReference>
<dbReference type="InterPro" id="IPR037120">
    <property type="entry name" value="Haem_peroxidase_sf_animal"/>
</dbReference>
<feature type="domain" description="Ig-like" evidence="25">
    <location>
        <begin position="345"/>
        <end position="429"/>
    </location>
</feature>
<dbReference type="Gene3D" id="2.60.40.10">
    <property type="entry name" value="Immunoglobulins"/>
    <property type="match status" value="4"/>
</dbReference>
<evidence type="ECO:0000256" key="13">
    <source>
        <dbReference type="ARBA" id="ARBA00023157"/>
    </source>
</evidence>
<keyword evidence="14" id="KW-0325">Glycoprotein</keyword>
<feature type="signal peptide" evidence="24">
    <location>
        <begin position="1"/>
        <end position="29"/>
    </location>
</feature>
<dbReference type="InterPro" id="IPR019791">
    <property type="entry name" value="Haem_peroxidase_animal"/>
</dbReference>
<sequence length="1361" mass="152055">MHGKMPPAWSLLQFVCVASLLRIFAFASTAPCPQGCLCVGTTVRCMFLNFEHVPRVPENTTLLDLRFNNIQRIPANAFQDLPNLDALMLDNNQLQIIENQAFEKLRNLRHLFLSKNRIRSIEDDAFSGLHQLEQLSLQENELGEIAEAPFRILLSLERLHLNDNHIRTVQKGALQNLRQLRRLRLDGNPLLCDCGLVWFTQMLREKQTITQASGQCSQPDSLRGRPLTSLDSGDFACERPRIVQEPQPQEVELGESANLTCKAAGEPRPDVYWTQNGVDVYFGGRSDIDMLEDGTLVIRSAKEDHEGAYRCRAENAAGAVTSRSAQLSVVAKLENYVDRQDYEKPRILASPSDVSVMAGRSVTLRCPATGRPTPLVTWKRDGLPLLQHARYHVSLTAGMLLISATDPSDAGTYRCTATSSIGEDSATIRLVVQQIPYFLERPREQDVLEGENVEFICSGAGSPAPELSWYKDGQRVTPDGETVKVLHSGKVLRLQGVARQAQGVYTCHAENSVGYSEAHADLSVHSKTSPHFVSAPANTEADPGSSVEVLCMAEGYPTPTLSWRKDGVPLPLGGRFSAGPDGLRVVNVQPRDEGRYECVAENEMGRASAPFYILVRDYVEGDIGTHPGDKYVLSALHEAEQSVDRAVNSTLEDLLNNKRSTVGGRHRHAHLLRIFRYPDSEAQRSARAAEVFERALNIIQEQVAAGMRFNISDTSVDNLLSPGYLDLLAEMSGCLQHRQVPDCSDTCFHSRFRTYDGTCNNLRHPMWGASLTPFERLLPAEYENGFNTPVGWTAEKPVNGHRLPLARAVSTGLVSTEVVEGDTEHSHMLMQWGQFLDHDMDFSMPAISHERFIDTVDCADSCDNVMPCFPIEVPADDRRVRGHRCIEFVRSSTACGSGRTSVFYGALAPREQTNQLTAFIDASNVYGSRAKQAIHLRNLTSDRGLLRVGPRMPSGKHLLPFNDGQPNDCKRNSEINDVDCFLSGDVRANEQLGLLAMHTLWFREHNRLAEALSEINPHWDGERLYQEARKIVGAQMQHVTYEHWLPKILGPAGMAAMGPYRGYKADLNPSVVNVFATAAMRFGHFLINPVLLRLGPDWRPVREGPVPLRRAFFAPHLMLREGGIDPLMRGLLVAPAKLRKADQLLNSELTDHLFEPALVVAQDLASFNIQRGRDHGMPGYNKWRQFCNLSRAESFEDLRREIPSADLRRKLERLYKTPDNIDVWVGAIGEEPLPGSKVGPTLTCLLSLQFAKLRDADRLWYLNEGTFTAEQREELKRSSLARVLCENGDNITHVTRDVFTLPERQPGGIVHCTDIPALNLEHWRERTPDPECPEVRSKFKPKKTRTSTKVHPGSRLQSARA</sequence>
<dbReference type="SMART" id="SM00013">
    <property type="entry name" value="LRRNT"/>
    <property type="match status" value="1"/>
</dbReference>
<evidence type="ECO:0000256" key="9">
    <source>
        <dbReference type="ARBA" id="ARBA00022737"/>
    </source>
</evidence>
<dbReference type="Pfam" id="PF13855">
    <property type="entry name" value="LRR_8"/>
    <property type="match status" value="2"/>
</dbReference>
<evidence type="ECO:0000256" key="18">
    <source>
        <dbReference type="ARBA" id="ARBA00048396"/>
    </source>
</evidence>
<dbReference type="Pfam" id="PF07679">
    <property type="entry name" value="I-set"/>
    <property type="match status" value="4"/>
</dbReference>
<evidence type="ECO:0000256" key="6">
    <source>
        <dbReference type="ARBA" id="ARBA00022617"/>
    </source>
</evidence>
<feature type="chain" id="PRO_5007284987" evidence="24">
    <location>
        <begin position="30"/>
        <end position="1361"/>
    </location>
</feature>
<dbReference type="PROSITE" id="PS50292">
    <property type="entry name" value="PEROXIDASE_3"/>
    <property type="match status" value="1"/>
</dbReference>
<evidence type="ECO:0000256" key="11">
    <source>
        <dbReference type="ARBA" id="ARBA00023002"/>
    </source>
</evidence>
<keyword evidence="12 22" id="KW-0408">Iron</keyword>
<dbReference type="InterPro" id="IPR003598">
    <property type="entry name" value="Ig_sub2"/>
</dbReference>
<dbReference type="SMART" id="SM00369">
    <property type="entry name" value="LRR_TYP"/>
    <property type="match status" value="5"/>
</dbReference>
<evidence type="ECO:0000313" key="26">
    <source>
        <dbReference type="EMBL" id="JAP78283.1"/>
    </source>
</evidence>
<evidence type="ECO:0000256" key="15">
    <source>
        <dbReference type="ARBA" id="ARBA00023319"/>
    </source>
</evidence>
<dbReference type="PANTHER" id="PTHR11475">
    <property type="entry name" value="OXIDASE/PEROXIDASE"/>
    <property type="match status" value="1"/>
</dbReference>
<feature type="domain" description="Ig-like" evidence="25">
    <location>
        <begin position="530"/>
        <end position="602"/>
    </location>
</feature>
<dbReference type="SUPFAM" id="SSF48113">
    <property type="entry name" value="Heme-dependent peroxidases"/>
    <property type="match status" value="1"/>
</dbReference>
<keyword evidence="5" id="KW-0433">Leucine-rich repeat</keyword>
<dbReference type="SMART" id="SM00408">
    <property type="entry name" value="IGc2"/>
    <property type="match status" value="4"/>
</dbReference>
<dbReference type="FunFam" id="3.80.10.10:FF:000732">
    <property type="entry name" value="GD11101"/>
    <property type="match status" value="1"/>
</dbReference>
<evidence type="ECO:0000256" key="23">
    <source>
        <dbReference type="SAM" id="MobiDB-lite"/>
    </source>
</evidence>
<evidence type="ECO:0000256" key="3">
    <source>
        <dbReference type="ARBA" id="ARBA00022525"/>
    </source>
</evidence>
<dbReference type="FunFam" id="2.60.40.10:FF:000189">
    <property type="entry name" value="Neogenin isoform 3"/>
    <property type="match status" value="1"/>
</dbReference>
<evidence type="ECO:0000256" key="8">
    <source>
        <dbReference type="ARBA" id="ARBA00022729"/>
    </source>
</evidence>
<keyword evidence="3" id="KW-0964">Secreted</keyword>
<dbReference type="InterPro" id="IPR013783">
    <property type="entry name" value="Ig-like_fold"/>
</dbReference>
<dbReference type="Gene3D" id="1.10.640.10">
    <property type="entry name" value="Haem peroxidase domain superfamily, animal type"/>
    <property type="match status" value="1"/>
</dbReference>
<dbReference type="FunFam" id="1.10.640.10:FF:000001">
    <property type="entry name" value="Peroxidasin homolog"/>
    <property type="match status" value="1"/>
</dbReference>
<evidence type="ECO:0000256" key="14">
    <source>
        <dbReference type="ARBA" id="ARBA00023180"/>
    </source>
</evidence>
<feature type="domain" description="Ig-like" evidence="25">
    <location>
        <begin position="240"/>
        <end position="328"/>
    </location>
</feature>
<dbReference type="InterPro" id="IPR000372">
    <property type="entry name" value="LRRNT"/>
</dbReference>
<comment type="catalytic activity">
    <reaction evidence="18">
        <text>L-lysyl-[collagen] + L-methionyl-[collagen] + hypobromite = [collagen]-L-lysyl-N-S-L-methionyl-[collagen] + bromide + H2O + H(+)</text>
        <dbReference type="Rhea" id="RHEA:66024"/>
        <dbReference type="Rhea" id="RHEA-COMP:12751"/>
        <dbReference type="Rhea" id="RHEA-COMP:16949"/>
        <dbReference type="Rhea" id="RHEA-COMP:16951"/>
        <dbReference type="ChEBI" id="CHEBI:15377"/>
        <dbReference type="ChEBI" id="CHEBI:15378"/>
        <dbReference type="ChEBI" id="CHEBI:15858"/>
        <dbReference type="ChEBI" id="CHEBI:16044"/>
        <dbReference type="ChEBI" id="CHEBI:29250"/>
        <dbReference type="ChEBI" id="CHEBI:29969"/>
        <dbReference type="ChEBI" id="CHEBI:166867"/>
    </reaction>
    <physiologicalReaction direction="left-to-right" evidence="18">
        <dbReference type="Rhea" id="RHEA:66025"/>
    </physiologicalReaction>
</comment>
<dbReference type="InterPro" id="IPR007110">
    <property type="entry name" value="Ig-like_dom"/>
</dbReference>
<comment type="subcellular location">
    <subcellularLocation>
        <location evidence="2">Secreted</location>
    </subcellularLocation>
</comment>
<keyword evidence="15" id="KW-0393">Immunoglobulin domain</keyword>
<dbReference type="GO" id="GO:0006979">
    <property type="term" value="P:response to oxidative stress"/>
    <property type="evidence" value="ECO:0007669"/>
    <property type="project" value="InterPro"/>
</dbReference>
<feature type="compositionally biased region" description="Basic and acidic residues" evidence="23">
    <location>
        <begin position="1327"/>
        <end position="1337"/>
    </location>
</feature>
<evidence type="ECO:0000256" key="12">
    <source>
        <dbReference type="ARBA" id="ARBA00023004"/>
    </source>
</evidence>
<comment type="catalytic activity">
    <reaction evidence="20">
        <text>hypobromite + L-tyrosyl-[protein] + H(+) = 3-bromo-L-tyrosyl-[protein] + H2O</text>
        <dbReference type="Rhea" id="RHEA:69356"/>
        <dbReference type="Rhea" id="RHEA-COMP:10136"/>
        <dbReference type="Rhea" id="RHEA-COMP:17686"/>
        <dbReference type="ChEBI" id="CHEBI:15377"/>
        <dbReference type="ChEBI" id="CHEBI:15378"/>
        <dbReference type="ChEBI" id="CHEBI:29250"/>
        <dbReference type="ChEBI" id="CHEBI:46858"/>
        <dbReference type="ChEBI" id="CHEBI:183512"/>
    </reaction>
    <physiologicalReaction direction="left-to-right" evidence="20">
        <dbReference type="Rhea" id="RHEA:69357"/>
    </physiologicalReaction>
</comment>
<dbReference type="InterPro" id="IPR010255">
    <property type="entry name" value="Haem_peroxidase_sf"/>
</dbReference>
<dbReference type="FunFam" id="2.60.40.10:FF:000107">
    <property type="entry name" value="Myosin, light chain kinase a"/>
    <property type="match status" value="1"/>
</dbReference>
<evidence type="ECO:0000256" key="22">
    <source>
        <dbReference type="PIRSR" id="PIRSR619791-2"/>
    </source>
</evidence>
<feature type="region of interest" description="Disordered" evidence="23">
    <location>
        <begin position="1327"/>
        <end position="1361"/>
    </location>
</feature>
<evidence type="ECO:0000256" key="2">
    <source>
        <dbReference type="ARBA" id="ARBA00004613"/>
    </source>
</evidence>
<evidence type="ECO:0000256" key="1">
    <source>
        <dbReference type="ARBA" id="ARBA00001970"/>
    </source>
</evidence>
<dbReference type="InterPro" id="IPR000483">
    <property type="entry name" value="Cys-rich_flank_reg_C"/>
</dbReference>
<dbReference type="InterPro" id="IPR034824">
    <property type="entry name" value="Peroxidasin_peroxidase"/>
</dbReference>
<dbReference type="GO" id="GO:0005615">
    <property type="term" value="C:extracellular space"/>
    <property type="evidence" value="ECO:0007669"/>
    <property type="project" value="TreeGrafter"/>
</dbReference>
<comment type="catalytic activity">
    <reaction evidence="19">
        <text>L-tyrosyl-[protein] + bromide + H2O2 + H(+) = 3-bromo-L-tyrosyl-[protein] + 2 H2O</text>
        <dbReference type="Rhea" id="RHEA:69360"/>
        <dbReference type="Rhea" id="RHEA-COMP:10136"/>
        <dbReference type="Rhea" id="RHEA-COMP:17686"/>
        <dbReference type="ChEBI" id="CHEBI:15377"/>
        <dbReference type="ChEBI" id="CHEBI:15378"/>
        <dbReference type="ChEBI" id="CHEBI:15858"/>
        <dbReference type="ChEBI" id="CHEBI:16240"/>
        <dbReference type="ChEBI" id="CHEBI:46858"/>
        <dbReference type="ChEBI" id="CHEBI:183512"/>
    </reaction>
    <physiologicalReaction direction="left-to-right" evidence="19">
        <dbReference type="Rhea" id="RHEA:69361"/>
    </physiologicalReaction>
</comment>
<keyword evidence="4 26" id="KW-0575">Peroxidase</keyword>
<evidence type="ECO:0000256" key="7">
    <source>
        <dbReference type="ARBA" id="ARBA00022723"/>
    </source>
</evidence>
<accession>A0A131YG00</accession>
<evidence type="ECO:0000256" key="5">
    <source>
        <dbReference type="ARBA" id="ARBA00022614"/>
    </source>
</evidence>
<keyword evidence="6 22" id="KW-0349">Heme</keyword>
<name>A0A131YG00_RHIAP</name>
<evidence type="ECO:0000259" key="25">
    <source>
        <dbReference type="PROSITE" id="PS50835"/>
    </source>
</evidence>
<keyword evidence="11" id="KW-0560">Oxidoreductase</keyword>
<reference evidence="26" key="1">
    <citation type="journal article" date="2016" name="Ticks Tick Borne Dis.">
        <title>De novo assembly and annotation of the salivary gland transcriptome of Rhipicephalus appendiculatus male and female ticks during blood feeding.</title>
        <authorList>
            <person name="de Castro M.H."/>
            <person name="de Klerk D."/>
            <person name="Pienaar R."/>
            <person name="Latif A.A."/>
            <person name="Rees D.J."/>
            <person name="Mans B.J."/>
        </authorList>
    </citation>
    <scope>NUCLEOTIDE SEQUENCE</scope>
    <source>
        <tissue evidence="26">Salivary glands</tissue>
    </source>
</reference>
<keyword evidence="9" id="KW-0677">Repeat</keyword>
<dbReference type="FunFam" id="2.60.40.10:FF:000186">
    <property type="entry name" value="Hemicentin 1"/>
    <property type="match status" value="1"/>
</dbReference>
<dbReference type="InterPro" id="IPR036179">
    <property type="entry name" value="Ig-like_dom_sf"/>
</dbReference>
<feature type="domain" description="Ig-like" evidence="25">
    <location>
        <begin position="436"/>
        <end position="523"/>
    </location>
</feature>
<dbReference type="InterPro" id="IPR032675">
    <property type="entry name" value="LRR_dom_sf"/>
</dbReference>
<dbReference type="EMBL" id="GEDV01010274">
    <property type="protein sequence ID" value="JAP78283.1"/>
    <property type="molecule type" value="Transcribed_RNA"/>
</dbReference>
<evidence type="ECO:0000256" key="17">
    <source>
        <dbReference type="ARBA" id="ARBA00047610"/>
    </source>
</evidence>
<keyword evidence="8 24" id="KW-0732">Signal</keyword>
<protein>
    <submittedName>
        <fullName evidence="26">Peroxidase</fullName>
    </submittedName>
</protein>
<evidence type="ECO:0000256" key="10">
    <source>
        <dbReference type="ARBA" id="ARBA00022837"/>
    </source>
</evidence>
<evidence type="ECO:0000256" key="16">
    <source>
        <dbReference type="ARBA" id="ARBA00047544"/>
    </source>
</evidence>
<dbReference type="InterPro" id="IPR003591">
    <property type="entry name" value="Leu-rich_rpt_typical-subtyp"/>
</dbReference>
<dbReference type="Pfam" id="PF03098">
    <property type="entry name" value="An_peroxidase"/>
    <property type="match status" value="1"/>
</dbReference>
<dbReference type="PANTHER" id="PTHR11475:SF58">
    <property type="entry name" value="PEROXIDASIN"/>
    <property type="match status" value="1"/>
</dbReference>
<keyword evidence="13" id="KW-1015">Disulfide bond</keyword>
<comment type="catalytic activity">
    <reaction evidence="17">
        <text>L-lysyl-[collagen] + L-methionyl-[collagen] + H2O2 = [collagen]-L-lysyl-N-S-L-methionyl-[collagen] + 2 H2O + H(+)</text>
        <dbReference type="Rhea" id="RHEA:66020"/>
        <dbReference type="Rhea" id="RHEA-COMP:12751"/>
        <dbReference type="Rhea" id="RHEA-COMP:16949"/>
        <dbReference type="Rhea" id="RHEA-COMP:16951"/>
        <dbReference type="ChEBI" id="CHEBI:15377"/>
        <dbReference type="ChEBI" id="CHEBI:15378"/>
        <dbReference type="ChEBI" id="CHEBI:16044"/>
        <dbReference type="ChEBI" id="CHEBI:16240"/>
        <dbReference type="ChEBI" id="CHEBI:29969"/>
        <dbReference type="ChEBI" id="CHEBI:166867"/>
    </reaction>
    <physiologicalReaction direction="left-to-right" evidence="17">
        <dbReference type="Rhea" id="RHEA:66021"/>
    </physiologicalReaction>
</comment>
<dbReference type="SUPFAM" id="SSF52058">
    <property type="entry name" value="L domain-like"/>
    <property type="match status" value="1"/>
</dbReference>
<dbReference type="InterPro" id="IPR013098">
    <property type="entry name" value="Ig_I-set"/>
</dbReference>
<comment type="catalytic activity">
    <reaction evidence="16">
        <text>bromide + H2O2 = hypobromite + H2O</text>
        <dbReference type="Rhea" id="RHEA:66016"/>
        <dbReference type="ChEBI" id="CHEBI:15377"/>
        <dbReference type="ChEBI" id="CHEBI:15858"/>
        <dbReference type="ChEBI" id="CHEBI:16240"/>
        <dbReference type="ChEBI" id="CHEBI:29250"/>
    </reaction>
    <physiologicalReaction direction="left-to-right" evidence="16">
        <dbReference type="Rhea" id="RHEA:66017"/>
    </physiologicalReaction>
</comment>
<proteinExistence type="inferred from homology"/>
<evidence type="ECO:0000256" key="21">
    <source>
        <dbReference type="ARBA" id="ARBA00061342"/>
    </source>
</evidence>
<evidence type="ECO:0000256" key="4">
    <source>
        <dbReference type="ARBA" id="ARBA00022559"/>
    </source>
</evidence>
<dbReference type="FunFam" id="2.60.40.10:FF:000032">
    <property type="entry name" value="palladin isoform X1"/>
    <property type="match status" value="1"/>
</dbReference>
<comment type="similarity">
    <text evidence="21">Belongs to the peroxidase family. XPO subfamily.</text>
</comment>
<dbReference type="Gene3D" id="3.80.10.10">
    <property type="entry name" value="Ribonuclease Inhibitor"/>
    <property type="match status" value="1"/>
</dbReference>
<evidence type="ECO:0000256" key="19">
    <source>
        <dbReference type="ARBA" id="ARBA00048887"/>
    </source>
</evidence>
<dbReference type="PROSITE" id="PS51450">
    <property type="entry name" value="LRR"/>
    <property type="match status" value="1"/>
</dbReference>
<dbReference type="GO" id="GO:0020037">
    <property type="term" value="F:heme binding"/>
    <property type="evidence" value="ECO:0007669"/>
    <property type="project" value="InterPro"/>
</dbReference>
<feature type="binding site" description="axial binding residue" evidence="22">
    <location>
        <position position="1084"/>
    </location>
    <ligand>
        <name>heme b</name>
        <dbReference type="ChEBI" id="CHEBI:60344"/>
    </ligand>
    <ligandPart>
        <name>Fe</name>
        <dbReference type="ChEBI" id="CHEBI:18248"/>
    </ligandPart>
</feature>
<dbReference type="CDD" id="cd09826">
    <property type="entry name" value="peroxidasin_like"/>
    <property type="match status" value="1"/>
</dbReference>
<dbReference type="PROSITE" id="PS50835">
    <property type="entry name" value="IG_LIKE"/>
    <property type="match status" value="4"/>
</dbReference>